<evidence type="ECO:0000256" key="10">
    <source>
        <dbReference type="SAM" id="Coils"/>
    </source>
</evidence>
<keyword evidence="6" id="KW-1133">Transmembrane helix</keyword>
<dbReference type="Pfam" id="PF03650">
    <property type="entry name" value="MPC"/>
    <property type="match status" value="1"/>
</dbReference>
<evidence type="ECO:0000256" key="2">
    <source>
        <dbReference type="ARBA" id="ARBA00006416"/>
    </source>
</evidence>
<reference evidence="11" key="1">
    <citation type="submission" date="2014-08" db="EMBL/GenBank/DDBJ databases">
        <authorList>
            <person name="Sharma Rahul"/>
            <person name="Thines Marco"/>
        </authorList>
    </citation>
    <scope>NUCLEOTIDE SEQUENCE</scope>
</reference>
<sequence length="259" mass="27937">MSAQFINWLKSPQGRAYFFSTHFWGPVANWGLPLAALADIQKDETMISGVMSPVMAGYSSIFMAFAWQVQPRNYLLFACHMTNAAAQAVQTSRFVNYWYMGGREKKLAAAPESAILNALDQAKDAAASGTATVGSAVSNEAAALNRAAQNEAAHLREQARVLSVKAQSEVAQLAEKTKSEAAALLARAQHIDYQGSLEAAKNHAAAGGEDALRRAKEIGIEAKRELGVAKDYVESKVGELTGEVVKEEKKAKGWFGWGK</sequence>
<evidence type="ECO:0000256" key="5">
    <source>
        <dbReference type="ARBA" id="ARBA00022792"/>
    </source>
</evidence>
<evidence type="ECO:0000256" key="7">
    <source>
        <dbReference type="ARBA" id="ARBA00023128"/>
    </source>
</evidence>
<dbReference type="EMBL" id="LN483167">
    <property type="protein sequence ID" value="CDZ96990.1"/>
    <property type="molecule type" value="Genomic_DNA"/>
</dbReference>
<feature type="coiled-coil region" evidence="10">
    <location>
        <begin position="138"/>
        <end position="165"/>
    </location>
</feature>
<evidence type="ECO:0000256" key="1">
    <source>
        <dbReference type="ARBA" id="ARBA00004448"/>
    </source>
</evidence>
<keyword evidence="8" id="KW-0472">Membrane</keyword>
<keyword evidence="5 9" id="KW-0999">Mitochondrion inner membrane</keyword>
<evidence type="ECO:0000313" key="11">
    <source>
        <dbReference type="EMBL" id="CDZ96990.1"/>
    </source>
</evidence>
<organism evidence="11">
    <name type="scientific">Phaffia rhodozyma</name>
    <name type="common">Yeast</name>
    <name type="synonym">Xanthophyllomyces dendrorhous</name>
    <dbReference type="NCBI Taxonomy" id="264483"/>
    <lineage>
        <taxon>Eukaryota</taxon>
        <taxon>Fungi</taxon>
        <taxon>Dikarya</taxon>
        <taxon>Basidiomycota</taxon>
        <taxon>Agaricomycotina</taxon>
        <taxon>Tremellomycetes</taxon>
        <taxon>Cystofilobasidiales</taxon>
        <taxon>Mrakiaceae</taxon>
        <taxon>Phaffia</taxon>
    </lineage>
</organism>
<name>A0A0F7SFE7_PHARH</name>
<evidence type="ECO:0000256" key="4">
    <source>
        <dbReference type="ARBA" id="ARBA00022692"/>
    </source>
</evidence>
<comment type="function">
    <text evidence="9">Mediates the uptake of pyruvate into mitochondria.</text>
</comment>
<dbReference type="InterPro" id="IPR005336">
    <property type="entry name" value="MPC"/>
</dbReference>
<evidence type="ECO:0000256" key="3">
    <source>
        <dbReference type="ARBA" id="ARBA00022448"/>
    </source>
</evidence>
<keyword evidence="3 9" id="KW-0813">Transport</keyword>
<evidence type="ECO:0000256" key="6">
    <source>
        <dbReference type="ARBA" id="ARBA00022989"/>
    </source>
</evidence>
<keyword evidence="4" id="KW-0812">Transmembrane</keyword>
<comment type="subcellular location">
    <subcellularLocation>
        <location evidence="1 9">Mitochondrion inner membrane</location>
        <topology evidence="1 9">Multi-pass membrane protein</topology>
    </subcellularLocation>
</comment>
<keyword evidence="7 9" id="KW-0496">Mitochondrion</keyword>
<dbReference type="AlphaFoldDB" id="A0A0F7SFE7"/>
<proteinExistence type="inferred from homology"/>
<dbReference type="GO" id="GO:0005743">
    <property type="term" value="C:mitochondrial inner membrane"/>
    <property type="evidence" value="ECO:0007669"/>
    <property type="project" value="UniProtKB-SubCell"/>
</dbReference>
<evidence type="ECO:0000256" key="9">
    <source>
        <dbReference type="RuleBase" id="RU363100"/>
    </source>
</evidence>
<accession>A0A0F7SFE7</accession>
<protein>
    <recommendedName>
        <fullName evidence="9">Mitochondrial pyruvate carrier</fullName>
    </recommendedName>
</protein>
<keyword evidence="10" id="KW-0175">Coiled coil</keyword>
<evidence type="ECO:0000256" key="8">
    <source>
        <dbReference type="ARBA" id="ARBA00023136"/>
    </source>
</evidence>
<dbReference type="GO" id="GO:0006850">
    <property type="term" value="P:pyruvate import into mitochondria"/>
    <property type="evidence" value="ECO:0007669"/>
    <property type="project" value="InterPro"/>
</dbReference>
<dbReference type="PANTHER" id="PTHR14154">
    <property type="entry name" value="UPF0041 BRAIN PROTEIN 44-RELATED"/>
    <property type="match status" value="1"/>
</dbReference>
<comment type="similarity">
    <text evidence="2 9">Belongs to the mitochondrial pyruvate carrier (MPC) (TC 2.A.105) family.</text>
</comment>